<keyword evidence="6 12" id="KW-1133">Transmembrane helix</keyword>
<keyword evidence="3 11" id="KW-0808">Transferase</keyword>
<dbReference type="AlphaFoldDB" id="A0A8E2DSB1"/>
<dbReference type="InterPro" id="IPR006369">
    <property type="entry name" value="Protohaem_IX_farnesylTrfase"/>
</dbReference>
<organism evidence="13 14">
    <name type="scientific">Obba rivulosa</name>
    <dbReference type="NCBI Taxonomy" id="1052685"/>
    <lineage>
        <taxon>Eukaryota</taxon>
        <taxon>Fungi</taxon>
        <taxon>Dikarya</taxon>
        <taxon>Basidiomycota</taxon>
        <taxon>Agaricomycotina</taxon>
        <taxon>Agaricomycetes</taxon>
        <taxon>Polyporales</taxon>
        <taxon>Gelatoporiaceae</taxon>
        <taxon>Obba</taxon>
    </lineage>
</organism>
<dbReference type="GO" id="GO:0008495">
    <property type="term" value="F:protoheme IX farnesyltransferase activity"/>
    <property type="evidence" value="ECO:0007669"/>
    <property type="project" value="InterPro"/>
</dbReference>
<sequence>MNSYLCRSCTTHFLRSQHRSSRRALSTQSQSLPGQTTTFSSFFFHNGSWTTRPSPSAPGRLVSLASVRAYREAEVLDARRLLKVYTQLSKSRLSILVVLTAMSGVALSPLPTTVPVLLATAIGTALCSASANTLNQMQEVPFDAQMARTRNRPLVRRAISPVHAAGFALATGVAGPALLLTMVNPTTAVLGVANIGLYAGLYTYLKRRSVFNTWVGAVVGAIPPLMGWAACGGNLLPSSQSFQVFLPSFLSNVPLDTYTGDTLLAPFALFMFLYSWQFPHFNSLSHLVRDSYAQAGYRMLCVTDPAKNALVCLRHALLLLPVCSILFPLSGLTTWAFALTSIVPNGICAVAAWRFWRAGGEKQARRVWQHSLWYLPVVLGLAMFHKRGMDWGSWIGLGSEEEGTEASA</sequence>
<dbReference type="Pfam" id="PF01040">
    <property type="entry name" value="UbiA"/>
    <property type="match status" value="1"/>
</dbReference>
<dbReference type="PANTHER" id="PTHR43448">
    <property type="entry name" value="PROTOHEME IX FARNESYLTRANSFERASE, MITOCHONDRIAL"/>
    <property type="match status" value="1"/>
</dbReference>
<protein>
    <recommendedName>
        <fullName evidence="2 11">Protoheme IX farnesyltransferase, mitochondrial</fullName>
        <ecNumber evidence="11">2.5.1.-</ecNumber>
    </recommendedName>
    <alternativeName>
        <fullName evidence="10 11">Heme O synthase</fullName>
    </alternativeName>
</protein>
<evidence type="ECO:0000256" key="5">
    <source>
        <dbReference type="ARBA" id="ARBA00022946"/>
    </source>
</evidence>
<gene>
    <name evidence="13" type="ORF">OBBRIDRAFT_788901</name>
</gene>
<comment type="subcellular location">
    <subcellularLocation>
        <location evidence="1">Mitochondrion membrane</location>
        <topology evidence="1">Multi-pass membrane protein</topology>
    </subcellularLocation>
</comment>
<dbReference type="PANTHER" id="PTHR43448:SF2">
    <property type="entry name" value="PROTOHEME IX FARNESYLTRANSFERASE, MITOCHONDRIAL"/>
    <property type="match status" value="1"/>
</dbReference>
<evidence type="ECO:0000256" key="11">
    <source>
        <dbReference type="PIRNR" id="PIRNR001773"/>
    </source>
</evidence>
<feature type="transmembrane region" description="Helical" evidence="12">
    <location>
        <begin position="308"/>
        <end position="329"/>
    </location>
</feature>
<keyword evidence="14" id="KW-1185">Reference proteome</keyword>
<evidence type="ECO:0000256" key="1">
    <source>
        <dbReference type="ARBA" id="ARBA00004225"/>
    </source>
</evidence>
<dbReference type="CDD" id="cd13957">
    <property type="entry name" value="PT_UbiA_Cox10"/>
    <property type="match status" value="1"/>
</dbReference>
<proteinExistence type="inferred from homology"/>
<evidence type="ECO:0000256" key="10">
    <source>
        <dbReference type="ARBA" id="ARBA00030253"/>
    </source>
</evidence>
<feature type="transmembrane region" description="Helical" evidence="12">
    <location>
        <begin position="186"/>
        <end position="205"/>
    </location>
</feature>
<dbReference type="GO" id="GO:0006784">
    <property type="term" value="P:heme A biosynthetic process"/>
    <property type="evidence" value="ECO:0007669"/>
    <property type="project" value="TreeGrafter"/>
</dbReference>
<evidence type="ECO:0000313" key="14">
    <source>
        <dbReference type="Proteomes" id="UP000250043"/>
    </source>
</evidence>
<dbReference type="OrthoDB" id="5211at2759"/>
<dbReference type="InterPro" id="IPR044878">
    <property type="entry name" value="UbiA_sf"/>
</dbReference>
<keyword evidence="8 11" id="KW-0350">Heme biosynthesis</keyword>
<feature type="transmembrane region" description="Helical" evidence="12">
    <location>
        <begin position="158"/>
        <end position="180"/>
    </location>
</feature>
<dbReference type="InterPro" id="IPR016315">
    <property type="entry name" value="Protohaem_IX_farnesylTrfase_mt"/>
</dbReference>
<dbReference type="EC" id="2.5.1.-" evidence="11"/>
<reference evidence="13 14" key="1">
    <citation type="submission" date="2016-07" db="EMBL/GenBank/DDBJ databases">
        <title>Draft genome of the white-rot fungus Obba rivulosa 3A-2.</title>
        <authorList>
            <consortium name="DOE Joint Genome Institute"/>
            <person name="Miettinen O."/>
            <person name="Riley R."/>
            <person name="Acob R."/>
            <person name="Barry K."/>
            <person name="Cullen D."/>
            <person name="De Vries R."/>
            <person name="Hainaut M."/>
            <person name="Hatakka A."/>
            <person name="Henrissat B."/>
            <person name="Hilden K."/>
            <person name="Kuo R."/>
            <person name="Labutti K."/>
            <person name="Lipzen A."/>
            <person name="Makela M.R."/>
            <person name="Sandor L."/>
            <person name="Spatafora J.W."/>
            <person name="Grigoriev I.V."/>
            <person name="Hibbett D.S."/>
        </authorList>
    </citation>
    <scope>NUCLEOTIDE SEQUENCE [LARGE SCALE GENOMIC DNA]</scope>
    <source>
        <strain evidence="13 14">3A-2</strain>
    </source>
</reference>
<feature type="transmembrane region" description="Helical" evidence="12">
    <location>
        <begin position="335"/>
        <end position="355"/>
    </location>
</feature>
<name>A0A8E2DSB1_9APHY</name>
<keyword evidence="4 12" id="KW-0812">Transmembrane</keyword>
<dbReference type="InterPro" id="IPR000537">
    <property type="entry name" value="UbiA_prenyltransferase"/>
</dbReference>
<keyword evidence="9 11" id="KW-0472">Membrane</keyword>
<evidence type="ECO:0000313" key="13">
    <source>
        <dbReference type="EMBL" id="OCH94900.1"/>
    </source>
</evidence>
<keyword evidence="7 11" id="KW-0496">Mitochondrion</keyword>
<dbReference type="Proteomes" id="UP000250043">
    <property type="component" value="Unassembled WGS sequence"/>
</dbReference>
<comment type="function">
    <text evidence="11">Converts protoheme IX and farnesyl diphosphate to heme O.</text>
</comment>
<evidence type="ECO:0000256" key="8">
    <source>
        <dbReference type="ARBA" id="ARBA00023133"/>
    </source>
</evidence>
<evidence type="ECO:0000256" key="2">
    <source>
        <dbReference type="ARBA" id="ARBA00016335"/>
    </source>
</evidence>
<dbReference type="PIRSF" id="PIRSF001773">
    <property type="entry name" value="COX10"/>
    <property type="match status" value="1"/>
</dbReference>
<dbReference type="InterPro" id="IPR030470">
    <property type="entry name" value="UbiA_prenylTrfase_CS"/>
</dbReference>
<evidence type="ECO:0000256" key="12">
    <source>
        <dbReference type="SAM" id="Phobius"/>
    </source>
</evidence>
<evidence type="ECO:0000256" key="7">
    <source>
        <dbReference type="ARBA" id="ARBA00023128"/>
    </source>
</evidence>
<dbReference type="GO" id="GO:0031966">
    <property type="term" value="C:mitochondrial membrane"/>
    <property type="evidence" value="ECO:0007669"/>
    <property type="project" value="UniProtKB-SubCell"/>
</dbReference>
<dbReference type="Gene3D" id="1.10.357.140">
    <property type="entry name" value="UbiA prenyltransferase"/>
    <property type="match status" value="1"/>
</dbReference>
<evidence type="ECO:0000256" key="4">
    <source>
        <dbReference type="ARBA" id="ARBA00022692"/>
    </source>
</evidence>
<accession>A0A8E2DSB1</accession>
<dbReference type="EMBL" id="KV722340">
    <property type="protein sequence ID" value="OCH94900.1"/>
    <property type="molecule type" value="Genomic_DNA"/>
</dbReference>
<evidence type="ECO:0000256" key="6">
    <source>
        <dbReference type="ARBA" id="ARBA00022989"/>
    </source>
</evidence>
<feature type="transmembrane region" description="Helical" evidence="12">
    <location>
        <begin position="217"/>
        <end position="237"/>
    </location>
</feature>
<keyword evidence="5" id="KW-0809">Transit peptide</keyword>
<comment type="similarity">
    <text evidence="11">Belongs to the ubiA prenyltransferase family.</text>
</comment>
<dbReference type="FunFam" id="1.10.357.140:FF:000004">
    <property type="entry name" value="Protoheme IX farnesyltransferase, mitochondrial"/>
    <property type="match status" value="1"/>
</dbReference>
<dbReference type="PROSITE" id="PS00943">
    <property type="entry name" value="UBIA"/>
    <property type="match status" value="1"/>
</dbReference>
<evidence type="ECO:0000256" key="3">
    <source>
        <dbReference type="ARBA" id="ARBA00022679"/>
    </source>
</evidence>
<dbReference type="HAMAP" id="MF_00154">
    <property type="entry name" value="CyoE_CtaB"/>
    <property type="match status" value="1"/>
</dbReference>
<evidence type="ECO:0000256" key="9">
    <source>
        <dbReference type="ARBA" id="ARBA00023136"/>
    </source>
</evidence>